<dbReference type="AlphaFoldDB" id="A0A5Q6RPW8"/>
<dbReference type="Proteomes" id="UP000307768">
    <property type="component" value="Unassembled WGS sequence"/>
</dbReference>
<name>A0A5Q6RPW8_9ACTN</name>
<dbReference type="RefSeq" id="WP_149771295.1">
    <property type="nucleotide sequence ID" value="NZ_VDFQ02000006.1"/>
</dbReference>
<gene>
    <name evidence="1" type="ORF">FE697_019525</name>
</gene>
<reference evidence="1 2" key="1">
    <citation type="submission" date="2019-09" db="EMBL/GenBank/DDBJ databases">
        <title>Mumia zhuanghuii sp. nov. isolated from the intestinal contents of plateau pika (Ochotona curzoniae) in the Qinghai-Tibet plateau of China.</title>
        <authorList>
            <person name="Tian Z."/>
        </authorList>
    </citation>
    <scope>NUCLEOTIDE SEQUENCE [LARGE SCALE GENOMIC DNA]</scope>
    <source>
        <strain evidence="2">350</strain>
    </source>
</reference>
<comment type="caution">
    <text evidence="1">The sequence shown here is derived from an EMBL/GenBank/DDBJ whole genome shotgun (WGS) entry which is preliminary data.</text>
</comment>
<protein>
    <submittedName>
        <fullName evidence="1">Uncharacterized protein</fullName>
    </submittedName>
</protein>
<organism evidence="1 2">
    <name type="scientific">Mumia zhuanghuii</name>
    <dbReference type="NCBI Taxonomy" id="2585211"/>
    <lineage>
        <taxon>Bacteria</taxon>
        <taxon>Bacillati</taxon>
        <taxon>Actinomycetota</taxon>
        <taxon>Actinomycetes</taxon>
        <taxon>Propionibacteriales</taxon>
        <taxon>Nocardioidaceae</taxon>
        <taxon>Mumia</taxon>
    </lineage>
</organism>
<evidence type="ECO:0000313" key="1">
    <source>
        <dbReference type="EMBL" id="KAA1420071.1"/>
    </source>
</evidence>
<evidence type="ECO:0000313" key="2">
    <source>
        <dbReference type="Proteomes" id="UP000307768"/>
    </source>
</evidence>
<dbReference type="OrthoDB" id="5458416at2"/>
<dbReference type="EMBL" id="VDFQ02000006">
    <property type="protein sequence ID" value="KAA1420071.1"/>
    <property type="molecule type" value="Genomic_DNA"/>
</dbReference>
<proteinExistence type="predicted"/>
<sequence length="172" mass="19058">MKTVLILHRRRARRAEVADGPDSEADVRDRAYWSLWQHRHFPWALVDDGTPVLLLESWSSGARLTWLVEARDVIRSTAGSRDEAIEQVAHWSGEQADDLAATGYFAAGRRPDGSETSSGCLILGFKAKPIRWLGLDRPAALRIDRNGWALARVDDLATWGVDLTSVILDGAA</sequence>
<accession>A0A5Q6RPW8</accession>